<evidence type="ECO:0000256" key="1">
    <source>
        <dbReference type="SAM" id="Phobius"/>
    </source>
</evidence>
<organism evidence="2 3">
    <name type="scientific">Stachybotrys elegans</name>
    <dbReference type="NCBI Taxonomy" id="80388"/>
    <lineage>
        <taxon>Eukaryota</taxon>
        <taxon>Fungi</taxon>
        <taxon>Dikarya</taxon>
        <taxon>Ascomycota</taxon>
        <taxon>Pezizomycotina</taxon>
        <taxon>Sordariomycetes</taxon>
        <taxon>Hypocreomycetidae</taxon>
        <taxon>Hypocreales</taxon>
        <taxon>Stachybotryaceae</taxon>
        <taxon>Stachybotrys</taxon>
    </lineage>
</organism>
<reference evidence="2" key="1">
    <citation type="journal article" date="2021" name="Nat. Commun.">
        <title>Genetic determinants of endophytism in the Arabidopsis root mycobiome.</title>
        <authorList>
            <person name="Mesny F."/>
            <person name="Miyauchi S."/>
            <person name="Thiergart T."/>
            <person name="Pickel B."/>
            <person name="Atanasova L."/>
            <person name="Karlsson M."/>
            <person name="Huettel B."/>
            <person name="Barry K.W."/>
            <person name="Haridas S."/>
            <person name="Chen C."/>
            <person name="Bauer D."/>
            <person name="Andreopoulos W."/>
            <person name="Pangilinan J."/>
            <person name="LaButti K."/>
            <person name="Riley R."/>
            <person name="Lipzen A."/>
            <person name="Clum A."/>
            <person name="Drula E."/>
            <person name="Henrissat B."/>
            <person name="Kohler A."/>
            <person name="Grigoriev I.V."/>
            <person name="Martin F.M."/>
            <person name="Hacquard S."/>
        </authorList>
    </citation>
    <scope>NUCLEOTIDE SEQUENCE</scope>
    <source>
        <strain evidence="2">MPI-CAGE-CH-0235</strain>
    </source>
</reference>
<dbReference type="AlphaFoldDB" id="A0A8K0SYZ2"/>
<keyword evidence="1" id="KW-0812">Transmembrane</keyword>
<name>A0A8K0SYZ2_9HYPO</name>
<comment type="caution">
    <text evidence="2">The sequence shown here is derived from an EMBL/GenBank/DDBJ whole genome shotgun (WGS) entry which is preliminary data.</text>
</comment>
<proteinExistence type="predicted"/>
<gene>
    <name evidence="2" type="ORF">B0I35DRAFT_138797</name>
</gene>
<dbReference type="Proteomes" id="UP000813444">
    <property type="component" value="Unassembled WGS sequence"/>
</dbReference>
<accession>A0A8K0SYZ2</accession>
<dbReference type="EMBL" id="JAGPNK010000002">
    <property type="protein sequence ID" value="KAH7326572.1"/>
    <property type="molecule type" value="Genomic_DNA"/>
</dbReference>
<sequence>MVGLHTYLGHGIDCNGYNCSVRTTKWKVVALHAAIIGAFRWVEMMERSEYGKARMDITTRQGRAGQGRVRSSRCGCEWQATSKQLELVAMAQGAESHGMKRLERCRHTSCSMESPRPASQHVQAASRGLGLLGCVFALFSMLFLMLSRDRGSGLAQTIRARLFRRP</sequence>
<protein>
    <submittedName>
        <fullName evidence="2">Uncharacterized protein</fullName>
    </submittedName>
</protein>
<feature type="transmembrane region" description="Helical" evidence="1">
    <location>
        <begin position="128"/>
        <end position="146"/>
    </location>
</feature>
<keyword evidence="1" id="KW-0472">Membrane</keyword>
<keyword evidence="3" id="KW-1185">Reference proteome</keyword>
<keyword evidence="1" id="KW-1133">Transmembrane helix</keyword>
<evidence type="ECO:0000313" key="2">
    <source>
        <dbReference type="EMBL" id="KAH7326572.1"/>
    </source>
</evidence>
<evidence type="ECO:0000313" key="3">
    <source>
        <dbReference type="Proteomes" id="UP000813444"/>
    </source>
</evidence>